<dbReference type="AlphaFoldDB" id="A0A4R5C047"/>
<dbReference type="Proteomes" id="UP000295578">
    <property type="component" value="Unassembled WGS sequence"/>
</dbReference>
<dbReference type="Pfam" id="PF13360">
    <property type="entry name" value="PQQ_2"/>
    <property type="match status" value="1"/>
</dbReference>
<evidence type="ECO:0000256" key="3">
    <source>
        <dbReference type="ARBA" id="ARBA00023002"/>
    </source>
</evidence>
<organism evidence="6 7">
    <name type="scientific">Actinomadura darangshiensis</name>
    <dbReference type="NCBI Taxonomy" id="705336"/>
    <lineage>
        <taxon>Bacteria</taxon>
        <taxon>Bacillati</taxon>
        <taxon>Actinomycetota</taxon>
        <taxon>Actinomycetes</taxon>
        <taxon>Streptosporangiales</taxon>
        <taxon>Thermomonosporaceae</taxon>
        <taxon>Actinomadura</taxon>
    </lineage>
</organism>
<feature type="domain" description="Pyrrolo-quinoline quinone repeat" evidence="4">
    <location>
        <begin position="36"/>
        <end position="297"/>
    </location>
</feature>
<keyword evidence="3" id="KW-0560">Oxidoreductase</keyword>
<proteinExistence type="inferred from homology"/>
<dbReference type="GO" id="GO:0016491">
    <property type="term" value="F:oxidoreductase activity"/>
    <property type="evidence" value="ECO:0007669"/>
    <property type="project" value="UniProtKB-KW"/>
</dbReference>
<dbReference type="SUPFAM" id="SSF50998">
    <property type="entry name" value="Quinoprotein alcohol dehydrogenase-like"/>
    <property type="match status" value="1"/>
</dbReference>
<protein>
    <recommendedName>
        <fullName evidence="4 5">Pyrrolo-quinoline quinone repeat domain-containing protein</fullName>
    </recommendedName>
</protein>
<dbReference type="InterPro" id="IPR015943">
    <property type="entry name" value="WD40/YVTN_repeat-like_dom_sf"/>
</dbReference>
<evidence type="ECO:0000313" key="7">
    <source>
        <dbReference type="Proteomes" id="UP000295578"/>
    </source>
</evidence>
<comment type="similarity">
    <text evidence="2">Belongs to the bacterial PQQ dehydrogenase family.</text>
</comment>
<sequence length="525" mass="55601">MVGASALAIGLAGAGANARPAAALAAPRATAFPGDWPTWQRDLRGSRNNPHEHGITPDNVSGLKLKWAFAYPKEAGTPRSQPAVVNGTIYFGGPDGKLYARDARTGAAKWEFDTATVGTGATPVQDSPAVVRGKVYFGDKRGYLYALDQRTGRLVWARRLDSSESATVTGSPIVFDGRVYVGVSSWENLLGTAHACCTFRGHVDALDADTGRPAWRFYTVRPPRKDGTWPNGVTRYAPSGAGVWSTPAIDPATRTLFVGTGQNYSGSGGHFDSLLALDTATGAVRWTRKMTPTDTWRIECSSTVPEEQKFCPNLDDGTALDYDVGAAPNVFTMGHRRVVGIGQKSGVYHLLDARTGEVIWERALSTPMPNGGLSGIQWGTSYDGHRLYVATYAANPGTLYALAPATGRILWKTPNPTDGCTTGGAAQYPDVCALGHTPAVTTTPGLVWEGGIDGKMRAYSASTGQVLWTFDTIRDFGTVNGEAGRGGAISGGGGAVVSHGMLYIQSGYFFNPYPTDKGSVLMAFG</sequence>
<dbReference type="Pfam" id="PF01011">
    <property type="entry name" value="PQQ"/>
    <property type="match status" value="1"/>
</dbReference>
<gene>
    <name evidence="6" type="ORF">E1293_00090</name>
</gene>
<evidence type="ECO:0000313" key="6">
    <source>
        <dbReference type="EMBL" id="TDD92911.1"/>
    </source>
</evidence>
<comment type="caution">
    <text evidence="6">The sequence shown here is derived from an EMBL/GenBank/DDBJ whole genome shotgun (WGS) entry which is preliminary data.</text>
</comment>
<dbReference type="InterPro" id="IPR011047">
    <property type="entry name" value="Quinoprotein_ADH-like_sf"/>
</dbReference>
<reference evidence="6 7" key="1">
    <citation type="submission" date="2019-03" db="EMBL/GenBank/DDBJ databases">
        <title>Draft genome sequences of novel Actinobacteria.</title>
        <authorList>
            <person name="Sahin N."/>
            <person name="Ay H."/>
            <person name="Saygin H."/>
        </authorList>
    </citation>
    <scope>NUCLEOTIDE SEQUENCE [LARGE SCALE GENOMIC DNA]</scope>
    <source>
        <strain evidence="6 7">DSM 45941</strain>
    </source>
</reference>
<dbReference type="PANTHER" id="PTHR32303">
    <property type="entry name" value="QUINOPROTEIN ALCOHOL DEHYDROGENASE (CYTOCHROME C)"/>
    <property type="match status" value="1"/>
</dbReference>
<comment type="cofactor">
    <cofactor evidence="1">
        <name>pyrroloquinoline quinone</name>
        <dbReference type="ChEBI" id="CHEBI:58442"/>
    </cofactor>
</comment>
<dbReference type="PANTHER" id="PTHR32303:SF10">
    <property type="entry name" value="OUTER MEMBRANE PROTEIN ASSEMBLY FACTOR BAMB"/>
    <property type="match status" value="1"/>
</dbReference>
<evidence type="ECO:0000259" key="4">
    <source>
        <dbReference type="Pfam" id="PF01011"/>
    </source>
</evidence>
<dbReference type="RefSeq" id="WP_132192414.1">
    <property type="nucleotide sequence ID" value="NZ_SMKY01000001.1"/>
</dbReference>
<dbReference type="EMBL" id="SMKY01000001">
    <property type="protein sequence ID" value="TDD92911.1"/>
    <property type="molecule type" value="Genomic_DNA"/>
</dbReference>
<evidence type="ECO:0000256" key="1">
    <source>
        <dbReference type="ARBA" id="ARBA00001931"/>
    </source>
</evidence>
<dbReference type="InterPro" id="IPR018391">
    <property type="entry name" value="PQQ_b-propeller_rpt"/>
</dbReference>
<dbReference type="InterPro" id="IPR002372">
    <property type="entry name" value="PQQ_rpt_dom"/>
</dbReference>
<name>A0A4R5C047_9ACTN</name>
<evidence type="ECO:0000256" key="2">
    <source>
        <dbReference type="ARBA" id="ARBA00008156"/>
    </source>
</evidence>
<dbReference type="Gene3D" id="2.130.10.10">
    <property type="entry name" value="YVTN repeat-like/Quinoprotein amine dehydrogenase"/>
    <property type="match status" value="1"/>
</dbReference>
<feature type="domain" description="Pyrrolo-quinoline quinone repeat" evidence="5">
    <location>
        <begin position="349"/>
        <end position="473"/>
    </location>
</feature>
<keyword evidence="7" id="KW-1185">Reference proteome</keyword>
<evidence type="ECO:0000259" key="5">
    <source>
        <dbReference type="Pfam" id="PF13360"/>
    </source>
</evidence>
<dbReference type="OrthoDB" id="256225at2"/>
<accession>A0A4R5C047</accession>
<dbReference type="SMART" id="SM00564">
    <property type="entry name" value="PQQ"/>
    <property type="match status" value="7"/>
</dbReference>
<dbReference type="Gene3D" id="2.140.10.10">
    <property type="entry name" value="Quinoprotein alcohol dehydrogenase-like superfamily"/>
    <property type="match status" value="1"/>
</dbReference>